<proteinExistence type="predicted"/>
<dbReference type="PANTHER" id="PTHR35040:SF9">
    <property type="entry name" value="4-LIKE CELL SURFACE PROTEIN, PUTATIVE (AFU_ORTHOLOGUE AFUA_4G14080)-RELATED"/>
    <property type="match status" value="1"/>
</dbReference>
<reference evidence="1 2" key="1">
    <citation type="submission" date="2019-04" db="EMBL/GenBank/DDBJ databases">
        <title>High contiguity whole genome sequence and gene annotation resource for two Venturia nashicola isolates.</title>
        <authorList>
            <person name="Prokchorchik M."/>
            <person name="Won K."/>
            <person name="Lee Y."/>
            <person name="Choi E.D."/>
            <person name="Segonzac C."/>
            <person name="Sohn K.H."/>
        </authorList>
    </citation>
    <scope>NUCLEOTIDE SEQUENCE [LARGE SCALE GENOMIC DNA]</scope>
    <source>
        <strain evidence="1 2">PRI2</strain>
    </source>
</reference>
<dbReference type="OrthoDB" id="5342184at2759"/>
<dbReference type="AlphaFoldDB" id="A0A4Z1PBU5"/>
<dbReference type="EMBL" id="SNSC02000008">
    <property type="protein sequence ID" value="TID22311.1"/>
    <property type="molecule type" value="Genomic_DNA"/>
</dbReference>
<sequence>MFEAITKYFRRRKKPSYSSLASMDDPKMTPRSTVLFPLYIYPHPGAWEPLYEAITSHPELKFVLVVNPHNGPGVFPLTDSNYIREIARLNSIQNVCTVGYVKVDYCKRDIAEVHRDIEVFSQWSKDYATTGLGVHGIFLDEAPNEHSDHVGPYLENTASKIKGSEGILGDRIIIHNPGTTVDAKLTDADPGPDITAVVEESFEQYRSNSMQERLLLNRLDRTKCSYIVHTVPKAELKPLVHQLRTRGEYLFVTDLCADYYSQFGPSWSEFIEAMVE</sequence>
<protein>
    <submittedName>
        <fullName evidence="1">Cell surface spherulin 4-like protein</fullName>
    </submittedName>
</protein>
<gene>
    <name evidence="1" type="ORF">E6O75_ATG11105</name>
</gene>
<dbReference type="Proteomes" id="UP000298493">
    <property type="component" value="Unassembled WGS sequence"/>
</dbReference>
<dbReference type="Pfam" id="PF12138">
    <property type="entry name" value="Spherulin4"/>
    <property type="match status" value="1"/>
</dbReference>
<evidence type="ECO:0000313" key="2">
    <source>
        <dbReference type="Proteomes" id="UP000298493"/>
    </source>
</evidence>
<dbReference type="InterPro" id="IPR021986">
    <property type="entry name" value="Spherulin4"/>
</dbReference>
<evidence type="ECO:0000313" key="1">
    <source>
        <dbReference type="EMBL" id="TID22311.1"/>
    </source>
</evidence>
<accession>A0A4Z1PBU5</accession>
<name>A0A4Z1PBU5_9PEZI</name>
<keyword evidence="2" id="KW-1185">Reference proteome</keyword>
<dbReference type="PANTHER" id="PTHR35040">
    <property type="match status" value="1"/>
</dbReference>
<comment type="caution">
    <text evidence="1">The sequence shown here is derived from an EMBL/GenBank/DDBJ whole genome shotgun (WGS) entry which is preliminary data.</text>
</comment>
<organism evidence="1 2">
    <name type="scientific">Venturia nashicola</name>
    <dbReference type="NCBI Taxonomy" id="86259"/>
    <lineage>
        <taxon>Eukaryota</taxon>
        <taxon>Fungi</taxon>
        <taxon>Dikarya</taxon>
        <taxon>Ascomycota</taxon>
        <taxon>Pezizomycotina</taxon>
        <taxon>Dothideomycetes</taxon>
        <taxon>Pleosporomycetidae</taxon>
        <taxon>Venturiales</taxon>
        <taxon>Venturiaceae</taxon>
        <taxon>Venturia</taxon>
    </lineage>
</organism>